<accession>A0A939II70</accession>
<feature type="domain" description="Aminotransferase class V" evidence="8">
    <location>
        <begin position="2"/>
        <end position="376"/>
    </location>
</feature>
<evidence type="ECO:0000259" key="8">
    <source>
        <dbReference type="Pfam" id="PF00266"/>
    </source>
</evidence>
<dbReference type="InterPro" id="IPR015422">
    <property type="entry name" value="PyrdxlP-dep_Trfase_small"/>
</dbReference>
<organism evidence="9 10">
    <name type="scientific">Clostridium aminobutyricum</name>
    <dbReference type="NCBI Taxonomy" id="33953"/>
    <lineage>
        <taxon>Bacteria</taxon>
        <taxon>Bacillati</taxon>
        <taxon>Bacillota</taxon>
        <taxon>Clostridia</taxon>
        <taxon>Eubacteriales</taxon>
        <taxon>Clostridiaceae</taxon>
        <taxon>Clostridium</taxon>
    </lineage>
</organism>
<evidence type="ECO:0000256" key="7">
    <source>
        <dbReference type="RuleBase" id="RU004504"/>
    </source>
</evidence>
<evidence type="ECO:0000256" key="3">
    <source>
        <dbReference type="ARBA" id="ARBA00022723"/>
    </source>
</evidence>
<comment type="caution">
    <text evidence="9">The sequence shown here is derived from an EMBL/GenBank/DDBJ whole genome shotgun (WGS) entry which is preliminary data.</text>
</comment>
<gene>
    <name evidence="9" type="ORF">JYB65_05265</name>
</gene>
<dbReference type="SUPFAM" id="SSF53383">
    <property type="entry name" value="PLP-dependent transferases"/>
    <property type="match status" value="1"/>
</dbReference>
<keyword evidence="6" id="KW-0411">Iron-sulfur</keyword>
<evidence type="ECO:0000256" key="6">
    <source>
        <dbReference type="ARBA" id="ARBA00023014"/>
    </source>
</evidence>
<dbReference type="InterPro" id="IPR015424">
    <property type="entry name" value="PyrdxlP-dep_Trfase"/>
</dbReference>
<dbReference type="Pfam" id="PF00266">
    <property type="entry name" value="Aminotran_5"/>
    <property type="match status" value="1"/>
</dbReference>
<evidence type="ECO:0000256" key="5">
    <source>
        <dbReference type="ARBA" id="ARBA00023004"/>
    </source>
</evidence>
<dbReference type="EMBL" id="JAFJZZ010000001">
    <property type="protein sequence ID" value="MBN7772766.1"/>
    <property type="molecule type" value="Genomic_DNA"/>
</dbReference>
<evidence type="ECO:0000256" key="1">
    <source>
        <dbReference type="ARBA" id="ARBA00001933"/>
    </source>
</evidence>
<dbReference type="GO" id="GO:0046872">
    <property type="term" value="F:metal ion binding"/>
    <property type="evidence" value="ECO:0007669"/>
    <property type="project" value="UniProtKB-KW"/>
</dbReference>
<dbReference type="FunFam" id="3.40.640.10:FF:000084">
    <property type="entry name" value="IscS-like cysteine desulfurase"/>
    <property type="match status" value="1"/>
</dbReference>
<evidence type="ECO:0000313" key="9">
    <source>
        <dbReference type="EMBL" id="MBN7772766.1"/>
    </source>
</evidence>
<protein>
    <submittedName>
        <fullName evidence="9">Cysteine desulfurase</fullName>
    </submittedName>
</protein>
<dbReference type="Gene3D" id="1.10.260.50">
    <property type="match status" value="1"/>
</dbReference>
<dbReference type="GO" id="GO:0051536">
    <property type="term" value="F:iron-sulfur cluster binding"/>
    <property type="evidence" value="ECO:0007669"/>
    <property type="project" value="UniProtKB-KW"/>
</dbReference>
<dbReference type="RefSeq" id="WP_206581541.1">
    <property type="nucleotide sequence ID" value="NZ_JAFJZZ010000001.1"/>
</dbReference>
<dbReference type="InterPro" id="IPR016454">
    <property type="entry name" value="Cysteine_dSase"/>
</dbReference>
<dbReference type="Proteomes" id="UP000664545">
    <property type="component" value="Unassembled WGS sequence"/>
</dbReference>
<dbReference type="InterPro" id="IPR015421">
    <property type="entry name" value="PyrdxlP-dep_Trfase_major"/>
</dbReference>
<keyword evidence="10" id="KW-1185">Reference proteome</keyword>
<keyword evidence="3" id="KW-0479">Metal-binding</keyword>
<evidence type="ECO:0000313" key="10">
    <source>
        <dbReference type="Proteomes" id="UP000664545"/>
    </source>
</evidence>
<dbReference type="PANTHER" id="PTHR11601">
    <property type="entry name" value="CYSTEINE DESULFURYLASE FAMILY MEMBER"/>
    <property type="match status" value="1"/>
</dbReference>
<keyword evidence="4" id="KW-0663">Pyridoxal phosphate</keyword>
<dbReference type="PROSITE" id="PS00595">
    <property type="entry name" value="AA_TRANSFER_CLASS_5"/>
    <property type="match status" value="1"/>
</dbReference>
<reference evidence="9" key="1">
    <citation type="submission" date="2021-02" db="EMBL/GenBank/DDBJ databases">
        <title>Abyssanaerobacter marinus gen.nov., sp., nov, anaerobic bacterium isolated from the Onnuri vent field of Indian Ocean and suggestion of Mogibacteriaceae fam. nov., and proposal of reclassification of ambiguous this family's genus member.</title>
        <authorList>
            <person name="Kim Y.J."/>
            <person name="Yang J.-A."/>
        </authorList>
    </citation>
    <scope>NUCLEOTIDE SEQUENCE</scope>
    <source>
        <strain evidence="9">DSM 2634</strain>
    </source>
</reference>
<dbReference type="AlphaFoldDB" id="A0A939II70"/>
<dbReference type="PANTHER" id="PTHR11601:SF50">
    <property type="entry name" value="CYSTEINE DESULFURASE ISCS 2-RELATED"/>
    <property type="match status" value="1"/>
</dbReference>
<keyword evidence="5" id="KW-0408">Iron</keyword>
<dbReference type="InterPro" id="IPR020578">
    <property type="entry name" value="Aminotrans_V_PyrdxlP_BS"/>
</dbReference>
<proteinExistence type="inferred from homology"/>
<name>A0A939II70_CLOAM</name>
<comment type="cofactor">
    <cofactor evidence="1 7">
        <name>pyridoxal 5'-phosphate</name>
        <dbReference type="ChEBI" id="CHEBI:597326"/>
    </cofactor>
</comment>
<dbReference type="GO" id="GO:0031071">
    <property type="term" value="F:cysteine desulfurase activity"/>
    <property type="evidence" value="ECO:0007669"/>
    <property type="project" value="UniProtKB-ARBA"/>
</dbReference>
<dbReference type="PIRSF" id="PIRSF005572">
    <property type="entry name" value="NifS"/>
    <property type="match status" value="1"/>
</dbReference>
<dbReference type="InterPro" id="IPR000192">
    <property type="entry name" value="Aminotrans_V_dom"/>
</dbReference>
<sequence length="395" mass="43260">MVYLDNSATTRQYDSVTEIMTEYMKKDFGNPSSLHRLGIQAEKGIKNARKEIALALGAKSEEIVFTSGGTEADNMALLGTASARKRRGNKIITTAVEHPAVLETVKRLEGQGYYIVEYIGVDEKGNLDVKALQEAVDEATILISVMGVNNEVGTVEPLEEIIRIKNEYNKAKGTDILFHTDAVQALGKIPMSFQGVDLISVSGHKIHGPKGIGALYIRKGLTIEPYLIGGGQEKNMRSGTENVPAIVGFGHAAKQIRENFEKRILAMSEARNYLLKGIKEEIKDIKVNGVEQDTLSGESGLCSPSVLNISFLGTRGEVILHTLEQADIYVSIGSACSSNKNGQSHVLKAMGLNSKEIESAIRFSFNEFNTMEEMDYVLEHVKSAVTKFRKLGSFR</sequence>
<comment type="similarity">
    <text evidence="2">Belongs to the class-V pyridoxal-phosphate-dependent aminotransferase family. NifS/IscS subfamily.</text>
</comment>
<evidence type="ECO:0000256" key="4">
    <source>
        <dbReference type="ARBA" id="ARBA00022898"/>
    </source>
</evidence>
<dbReference type="Gene3D" id="3.90.1150.10">
    <property type="entry name" value="Aspartate Aminotransferase, domain 1"/>
    <property type="match status" value="1"/>
</dbReference>
<dbReference type="Gene3D" id="3.40.640.10">
    <property type="entry name" value="Type I PLP-dependent aspartate aminotransferase-like (Major domain)"/>
    <property type="match status" value="1"/>
</dbReference>
<evidence type="ECO:0000256" key="2">
    <source>
        <dbReference type="ARBA" id="ARBA00006490"/>
    </source>
</evidence>